<comment type="catalytic activity">
    <reaction evidence="10">
        <text>ITP + H2O = IMP + diphosphate + H(+)</text>
        <dbReference type="Rhea" id="RHEA:29399"/>
        <dbReference type="ChEBI" id="CHEBI:15377"/>
        <dbReference type="ChEBI" id="CHEBI:15378"/>
        <dbReference type="ChEBI" id="CHEBI:33019"/>
        <dbReference type="ChEBI" id="CHEBI:58053"/>
        <dbReference type="ChEBI" id="CHEBI:61402"/>
        <dbReference type="EC" id="3.6.1.66"/>
    </reaction>
</comment>
<protein>
    <recommendedName>
        <fullName evidence="10">dITP/XTP pyrophosphatase</fullName>
        <ecNumber evidence="10">3.6.1.66</ecNumber>
    </recommendedName>
    <alternativeName>
        <fullName evidence="10">Non-canonical purine NTP pyrophosphatase</fullName>
    </alternativeName>
    <alternativeName>
        <fullName evidence="10">Non-standard purine NTP pyrophosphatase</fullName>
    </alternativeName>
    <alternativeName>
        <fullName evidence="10">Nucleoside-triphosphate diphosphatase</fullName>
    </alternativeName>
    <alternativeName>
        <fullName evidence="10">Nucleoside-triphosphate pyrophosphatase</fullName>
        <shortName evidence="10">NTPase</shortName>
    </alternativeName>
</protein>
<reference evidence="13" key="2">
    <citation type="journal article" date="2016" name="Int. J. Syst. Evol. Microbiol.">
        <title>Complete genome sequence and cell structure of Limnochorda pilosa, a Gram-negative spore-former within the phylum Firmicutes.</title>
        <authorList>
            <person name="Watanabe M."/>
            <person name="Kojima H."/>
            <person name="Fukui M."/>
        </authorList>
    </citation>
    <scope>NUCLEOTIDE SEQUENCE [LARGE SCALE GENOMIC DNA]</scope>
    <source>
        <strain evidence="13">HC45</strain>
    </source>
</reference>
<feature type="binding site" evidence="10">
    <location>
        <position position="66"/>
    </location>
    <ligand>
        <name>Mg(2+)</name>
        <dbReference type="ChEBI" id="CHEBI:18420"/>
    </ligand>
</feature>
<reference evidence="13" key="1">
    <citation type="submission" date="2015-07" db="EMBL/GenBank/DDBJ databases">
        <title>Complete genome sequence and phylogenetic analysis of Limnochorda pilosa.</title>
        <authorList>
            <person name="Watanabe M."/>
            <person name="Kojima H."/>
            <person name="Fukui M."/>
        </authorList>
    </citation>
    <scope>NUCLEOTIDE SEQUENCE [LARGE SCALE GENOMIC DNA]</scope>
    <source>
        <strain evidence="13">HC45</strain>
    </source>
</reference>
<dbReference type="NCBIfam" id="TIGR00042">
    <property type="entry name" value="RdgB/HAM1 family non-canonical purine NTP pyrophosphatase"/>
    <property type="match status" value="1"/>
</dbReference>
<comment type="caution">
    <text evidence="10">Lacks conserved residue(s) required for the propagation of feature annotation.</text>
</comment>
<keyword evidence="5 10" id="KW-0378">Hydrolase</keyword>
<feature type="binding site" evidence="10">
    <location>
        <begin position="177"/>
        <end position="178"/>
    </location>
    <ligand>
        <name>substrate</name>
    </ligand>
</feature>
<evidence type="ECO:0000256" key="9">
    <source>
        <dbReference type="ARBA" id="ARBA00052017"/>
    </source>
</evidence>
<dbReference type="Gene3D" id="3.90.950.10">
    <property type="match status" value="1"/>
</dbReference>
<evidence type="ECO:0000256" key="4">
    <source>
        <dbReference type="ARBA" id="ARBA00022741"/>
    </source>
</evidence>
<dbReference type="STRING" id="1555112.LIP_1299"/>
<dbReference type="GO" id="GO:0005829">
    <property type="term" value="C:cytosol"/>
    <property type="evidence" value="ECO:0007669"/>
    <property type="project" value="TreeGrafter"/>
</dbReference>
<evidence type="ECO:0000256" key="1">
    <source>
        <dbReference type="ARBA" id="ARBA00008023"/>
    </source>
</evidence>
<evidence type="ECO:0000256" key="11">
    <source>
        <dbReference type="RuleBase" id="RU003781"/>
    </source>
</evidence>
<evidence type="ECO:0000313" key="13">
    <source>
        <dbReference type="Proteomes" id="UP000065807"/>
    </source>
</evidence>
<feature type="binding site" evidence="10">
    <location>
        <position position="67"/>
    </location>
    <ligand>
        <name>substrate</name>
    </ligand>
</feature>
<keyword evidence="7 10" id="KW-0546">Nucleotide metabolism</keyword>
<accession>A0A0K2SJ72</accession>
<dbReference type="EMBL" id="AP014924">
    <property type="protein sequence ID" value="BAS27156.1"/>
    <property type="molecule type" value="Genomic_DNA"/>
</dbReference>
<dbReference type="GO" id="GO:0000166">
    <property type="term" value="F:nucleotide binding"/>
    <property type="evidence" value="ECO:0007669"/>
    <property type="project" value="UniProtKB-KW"/>
</dbReference>
<dbReference type="EC" id="3.6.1.66" evidence="10"/>
<name>A0A0K2SJ72_LIMPI</name>
<dbReference type="KEGG" id="lpil:LIP_1299"/>
<evidence type="ECO:0000256" key="8">
    <source>
        <dbReference type="ARBA" id="ARBA00051875"/>
    </source>
</evidence>
<keyword evidence="3 10" id="KW-0479">Metal-binding</keyword>
<evidence type="ECO:0000256" key="3">
    <source>
        <dbReference type="ARBA" id="ARBA00022723"/>
    </source>
</evidence>
<evidence type="ECO:0000256" key="2">
    <source>
        <dbReference type="ARBA" id="ARBA00011738"/>
    </source>
</evidence>
<evidence type="ECO:0000256" key="6">
    <source>
        <dbReference type="ARBA" id="ARBA00022842"/>
    </source>
</evidence>
<keyword evidence="4 10" id="KW-0547">Nucleotide-binding</keyword>
<feature type="binding site" evidence="10">
    <location>
        <begin position="149"/>
        <end position="152"/>
    </location>
    <ligand>
        <name>substrate</name>
    </ligand>
</feature>
<comment type="cofactor">
    <cofactor evidence="10">
        <name>Mg(2+)</name>
        <dbReference type="ChEBI" id="CHEBI:18420"/>
    </cofactor>
    <text evidence="10">Binds 1 Mg(2+) ion per subunit.</text>
</comment>
<dbReference type="GO" id="GO:0009117">
    <property type="term" value="P:nucleotide metabolic process"/>
    <property type="evidence" value="ECO:0007669"/>
    <property type="project" value="UniProtKB-KW"/>
</dbReference>
<dbReference type="InterPro" id="IPR029001">
    <property type="entry name" value="ITPase-like_fam"/>
</dbReference>
<dbReference type="AlphaFoldDB" id="A0A0K2SJ72"/>
<evidence type="ECO:0000256" key="5">
    <source>
        <dbReference type="ARBA" id="ARBA00022801"/>
    </source>
</evidence>
<dbReference type="GO" id="GO:0017111">
    <property type="term" value="F:ribonucleoside triphosphate phosphatase activity"/>
    <property type="evidence" value="ECO:0007669"/>
    <property type="project" value="InterPro"/>
</dbReference>
<comment type="catalytic activity">
    <reaction evidence="8 10">
        <text>dITP + H2O = dIMP + diphosphate + H(+)</text>
        <dbReference type="Rhea" id="RHEA:28342"/>
        <dbReference type="ChEBI" id="CHEBI:15377"/>
        <dbReference type="ChEBI" id="CHEBI:15378"/>
        <dbReference type="ChEBI" id="CHEBI:33019"/>
        <dbReference type="ChEBI" id="CHEBI:61194"/>
        <dbReference type="ChEBI" id="CHEBI:61382"/>
        <dbReference type="EC" id="3.6.1.66"/>
    </reaction>
</comment>
<gene>
    <name evidence="12" type="ORF">LIP_1299</name>
</gene>
<keyword evidence="13" id="KW-1185">Reference proteome</keyword>
<dbReference type="GO" id="GO:0009146">
    <property type="term" value="P:purine nucleoside triphosphate catabolic process"/>
    <property type="evidence" value="ECO:0007669"/>
    <property type="project" value="UniProtKB-UniRule"/>
</dbReference>
<dbReference type="SUPFAM" id="SSF52972">
    <property type="entry name" value="ITPase-like"/>
    <property type="match status" value="1"/>
</dbReference>
<dbReference type="Pfam" id="PF01725">
    <property type="entry name" value="Ham1p_like"/>
    <property type="match status" value="1"/>
</dbReference>
<dbReference type="InterPro" id="IPR020922">
    <property type="entry name" value="dITP/XTP_pyrophosphatase"/>
</dbReference>
<comment type="function">
    <text evidence="10">Pyrophosphatase that catalyzes the hydrolysis of nucleoside triphosphates to their monophosphate derivatives, with a high preference for the non-canonical purine nucleotides XTP (xanthosine triphosphate), dITP (deoxyinosine triphosphate) and ITP. Seems to function as a house-cleaning enzyme that removes non-canonical purine nucleotides from the nucleotide pool, thus preventing their incorporation into DNA/RNA and avoiding chromosomal lesions.</text>
</comment>
<organism evidence="12 13">
    <name type="scientific">Limnochorda pilosa</name>
    <dbReference type="NCBI Taxonomy" id="1555112"/>
    <lineage>
        <taxon>Bacteria</taxon>
        <taxon>Bacillati</taxon>
        <taxon>Bacillota</taxon>
        <taxon>Limnochordia</taxon>
        <taxon>Limnochordales</taxon>
        <taxon>Limnochordaceae</taxon>
        <taxon>Limnochorda</taxon>
    </lineage>
</organism>
<feature type="binding site" evidence="10">
    <location>
        <position position="172"/>
    </location>
    <ligand>
        <name>substrate</name>
    </ligand>
</feature>
<dbReference type="GO" id="GO:0036220">
    <property type="term" value="F:ITP diphosphatase activity"/>
    <property type="evidence" value="ECO:0007669"/>
    <property type="project" value="UniProtKB-UniRule"/>
</dbReference>
<proteinExistence type="inferred from homology"/>
<dbReference type="FunFam" id="3.90.950.10:FF:000001">
    <property type="entry name" value="dITP/XTP pyrophosphatase"/>
    <property type="match status" value="1"/>
</dbReference>
<dbReference type="InterPro" id="IPR002637">
    <property type="entry name" value="RdgB/HAM1"/>
</dbReference>
<dbReference type="PATRIC" id="fig|1555112.3.peg.1346"/>
<feature type="active site" description="Proton acceptor" evidence="10">
    <location>
        <position position="66"/>
    </location>
</feature>
<dbReference type="PANTHER" id="PTHR11067">
    <property type="entry name" value="INOSINE TRIPHOSPHATE PYROPHOSPHATASE/HAM1 PROTEIN"/>
    <property type="match status" value="1"/>
</dbReference>
<dbReference type="HAMAP" id="MF_01405">
    <property type="entry name" value="Non_canon_purine_NTPase"/>
    <property type="match status" value="1"/>
</dbReference>
<keyword evidence="6 10" id="KW-0460">Magnesium</keyword>
<comment type="similarity">
    <text evidence="1 10 11">Belongs to the HAM1 NTPase family.</text>
</comment>
<dbReference type="Proteomes" id="UP000065807">
    <property type="component" value="Chromosome"/>
</dbReference>
<dbReference type="GO" id="GO:0036222">
    <property type="term" value="F:XTP diphosphatase activity"/>
    <property type="evidence" value="ECO:0007669"/>
    <property type="project" value="UniProtKB-UniRule"/>
</dbReference>
<dbReference type="CDD" id="cd00515">
    <property type="entry name" value="HAM1"/>
    <property type="match status" value="1"/>
</dbReference>
<comment type="catalytic activity">
    <reaction evidence="9 10">
        <text>XTP + H2O = XMP + diphosphate + H(+)</text>
        <dbReference type="Rhea" id="RHEA:28610"/>
        <dbReference type="ChEBI" id="CHEBI:15377"/>
        <dbReference type="ChEBI" id="CHEBI:15378"/>
        <dbReference type="ChEBI" id="CHEBI:33019"/>
        <dbReference type="ChEBI" id="CHEBI:57464"/>
        <dbReference type="ChEBI" id="CHEBI:61314"/>
        <dbReference type="EC" id="3.6.1.66"/>
    </reaction>
</comment>
<comment type="subunit">
    <text evidence="2 10">Homodimer.</text>
</comment>
<evidence type="ECO:0000256" key="7">
    <source>
        <dbReference type="ARBA" id="ARBA00023080"/>
    </source>
</evidence>
<sequence length="198" mass="21428">MLATHNRHKVGELRALLGPLPWPVTGLDAFPGAPEVAEGTESYAANALAKARAAAAFTLETALADDSGLEVDALKGAPGVLSARFAGESASDADRIRALLKLMEGVPWEHRTARFRCVIAVARPLGEEWTEEGLLEGFIATEPRGDRGFGYDPIFWVPELQRCLGEVAPEVKNRLSHRARAARKARERLLREAQGGKP</sequence>
<evidence type="ECO:0000313" key="12">
    <source>
        <dbReference type="EMBL" id="BAS27156.1"/>
    </source>
</evidence>
<dbReference type="PANTHER" id="PTHR11067:SF9">
    <property type="entry name" value="INOSINE TRIPHOSPHATE PYROPHOSPHATASE"/>
    <property type="match status" value="1"/>
</dbReference>
<evidence type="ECO:0000256" key="10">
    <source>
        <dbReference type="HAMAP-Rule" id="MF_01405"/>
    </source>
</evidence>
<dbReference type="GO" id="GO:0046872">
    <property type="term" value="F:metal ion binding"/>
    <property type="evidence" value="ECO:0007669"/>
    <property type="project" value="UniProtKB-KW"/>
</dbReference>
<feature type="binding site" evidence="10">
    <location>
        <begin position="4"/>
        <end position="9"/>
    </location>
    <ligand>
        <name>substrate</name>
    </ligand>
</feature>
<dbReference type="GO" id="GO:0035870">
    <property type="term" value="F:dITP diphosphatase activity"/>
    <property type="evidence" value="ECO:0007669"/>
    <property type="project" value="UniProtKB-UniRule"/>
</dbReference>